<evidence type="ECO:0000256" key="2">
    <source>
        <dbReference type="ARBA" id="ARBA00022670"/>
    </source>
</evidence>
<dbReference type="GO" id="GO:0004252">
    <property type="term" value="F:serine-type endopeptidase activity"/>
    <property type="evidence" value="ECO:0007669"/>
    <property type="project" value="UniProtKB-UniRule"/>
</dbReference>
<feature type="active site" description="Charge relay system" evidence="5">
    <location>
        <position position="170"/>
    </location>
</feature>
<dbReference type="InterPro" id="IPR036852">
    <property type="entry name" value="Peptidase_S8/S53_dom_sf"/>
</dbReference>
<feature type="active site" description="Charge relay system" evidence="5">
    <location>
        <position position="137"/>
    </location>
</feature>
<dbReference type="PANTHER" id="PTHR43399">
    <property type="entry name" value="SUBTILISIN-RELATED"/>
    <property type="match status" value="1"/>
</dbReference>
<name>A0A9W5W724_9BACL</name>
<feature type="domain" description="Peptidase S8/S53" evidence="6">
    <location>
        <begin position="129"/>
        <end position="329"/>
    </location>
</feature>
<dbReference type="PROSITE" id="PS00137">
    <property type="entry name" value="SUBTILASE_HIS"/>
    <property type="match status" value="1"/>
</dbReference>
<dbReference type="PROSITE" id="PS00136">
    <property type="entry name" value="SUBTILASE_ASP"/>
    <property type="match status" value="1"/>
</dbReference>
<gene>
    <name evidence="7" type="ORF">BG53_04070</name>
</gene>
<evidence type="ECO:0000259" key="6">
    <source>
        <dbReference type="Pfam" id="PF00082"/>
    </source>
</evidence>
<accession>A0A9W5W724</accession>
<keyword evidence="8" id="KW-1185">Reference proteome</keyword>
<evidence type="ECO:0000256" key="1">
    <source>
        <dbReference type="ARBA" id="ARBA00011073"/>
    </source>
</evidence>
<keyword evidence="3 5" id="KW-0378">Hydrolase</keyword>
<evidence type="ECO:0000313" key="8">
    <source>
        <dbReference type="Proteomes" id="UP000053750"/>
    </source>
</evidence>
<dbReference type="SUPFAM" id="SSF52743">
    <property type="entry name" value="Subtilisin-like"/>
    <property type="match status" value="1"/>
</dbReference>
<keyword evidence="2 5" id="KW-0645">Protease</keyword>
<dbReference type="Gene3D" id="3.40.50.200">
    <property type="entry name" value="Peptidase S8/S53 domain"/>
    <property type="match status" value="1"/>
</dbReference>
<dbReference type="PRINTS" id="PR00723">
    <property type="entry name" value="SUBTILISIN"/>
</dbReference>
<feature type="active site" description="Charge relay system" evidence="5">
    <location>
        <position position="328"/>
    </location>
</feature>
<feature type="non-terminal residue" evidence="7">
    <location>
        <position position="329"/>
    </location>
</feature>
<dbReference type="GO" id="GO:0006508">
    <property type="term" value="P:proteolysis"/>
    <property type="evidence" value="ECO:0007669"/>
    <property type="project" value="UniProtKB-KW"/>
</dbReference>
<comment type="similarity">
    <text evidence="1 5">Belongs to the peptidase S8 family.</text>
</comment>
<dbReference type="PROSITE" id="PS51892">
    <property type="entry name" value="SUBTILASE"/>
    <property type="match status" value="1"/>
</dbReference>
<keyword evidence="4 5" id="KW-0720">Serine protease</keyword>
<dbReference type="InterPro" id="IPR022398">
    <property type="entry name" value="Peptidase_S8_His-AS"/>
</dbReference>
<dbReference type="Pfam" id="PF00082">
    <property type="entry name" value="Peptidase_S8"/>
    <property type="match status" value="1"/>
</dbReference>
<evidence type="ECO:0000256" key="5">
    <source>
        <dbReference type="PROSITE-ProRule" id="PRU01240"/>
    </source>
</evidence>
<dbReference type="InterPro" id="IPR051048">
    <property type="entry name" value="Peptidase_S8/S53_subtilisin"/>
</dbReference>
<evidence type="ECO:0000256" key="4">
    <source>
        <dbReference type="ARBA" id="ARBA00022825"/>
    </source>
</evidence>
<sequence>MLAATLLIPPSASRGMLRHSEVAAVAPSEPSQSWLLKWTKAGEARKLPGTTVLHRQEQANVDIVRPDPGLDPGLWLAQLQTTDGVEYVQPNGTVRLLTANEPNDPELGKQVYLRQIRADKAWTLANKRSNITIALVDTGVDLDHPDLQGNLVGGTNLVQPGKPPEDDNGHGTNVAGVVAAVGDNRIGTAGILWKAGIMPIKALDSQGYGEEDRLGEAILYAVNHGAQIVVLSVGLYRYSPYMRDIVQYAESKGVLLVAAGGNDGKELSSKVAVKYPAAYPTVLAVAGATASGAPEMRSNPGPEIDVAASWRVYTTALGGGYKSQEGTSM</sequence>
<evidence type="ECO:0000256" key="3">
    <source>
        <dbReference type="ARBA" id="ARBA00022801"/>
    </source>
</evidence>
<dbReference type="EMBL" id="JFHU01000156">
    <property type="protein sequence ID" value="EXX87450.1"/>
    <property type="molecule type" value="Genomic_DNA"/>
</dbReference>
<organism evidence="7 8">
    <name type="scientific">Paenibacillus darwinianus</name>
    <dbReference type="NCBI Taxonomy" id="1380763"/>
    <lineage>
        <taxon>Bacteria</taxon>
        <taxon>Bacillati</taxon>
        <taxon>Bacillota</taxon>
        <taxon>Bacilli</taxon>
        <taxon>Bacillales</taxon>
        <taxon>Paenibacillaceae</taxon>
        <taxon>Paenibacillus</taxon>
    </lineage>
</organism>
<proteinExistence type="inferred from homology"/>
<protein>
    <recommendedName>
        <fullName evidence="6">Peptidase S8/S53 domain-containing protein</fullName>
    </recommendedName>
</protein>
<dbReference type="PANTHER" id="PTHR43399:SF4">
    <property type="entry name" value="CELL WALL-ASSOCIATED PROTEASE"/>
    <property type="match status" value="1"/>
</dbReference>
<evidence type="ECO:0000313" key="7">
    <source>
        <dbReference type="EMBL" id="EXX87450.1"/>
    </source>
</evidence>
<dbReference type="InterPro" id="IPR023827">
    <property type="entry name" value="Peptidase_S8_Asp-AS"/>
</dbReference>
<dbReference type="InterPro" id="IPR015500">
    <property type="entry name" value="Peptidase_S8_subtilisin-rel"/>
</dbReference>
<dbReference type="InterPro" id="IPR000209">
    <property type="entry name" value="Peptidase_S8/S53_dom"/>
</dbReference>
<comment type="caution">
    <text evidence="7">The sequence shown here is derived from an EMBL/GenBank/DDBJ whole genome shotgun (WGS) entry which is preliminary data.</text>
</comment>
<dbReference type="Proteomes" id="UP000053750">
    <property type="component" value="Unassembled WGS sequence"/>
</dbReference>
<dbReference type="AlphaFoldDB" id="A0A9W5W724"/>
<reference evidence="7 8" key="1">
    <citation type="submission" date="2014-02" db="EMBL/GenBank/DDBJ databases">
        <title>Genome sequence of Paenibacillus darwinianus reveals adaptive mechanisms for survival in Antarctic soils.</title>
        <authorList>
            <person name="Dsouza M."/>
            <person name="Taylor M.W."/>
            <person name="Turner S.J."/>
            <person name="Aislabie J."/>
        </authorList>
    </citation>
    <scope>NUCLEOTIDE SEQUENCE [LARGE SCALE GENOMIC DNA]</scope>
    <source>
        <strain evidence="7 8">CE1</strain>
    </source>
</reference>